<comment type="caution">
    <text evidence="4">The sequence shown here is derived from an EMBL/GenBank/DDBJ whole genome shotgun (WGS) entry which is preliminary data.</text>
</comment>
<evidence type="ECO:0000256" key="2">
    <source>
        <dbReference type="ARBA" id="ARBA00022803"/>
    </source>
</evidence>
<proteinExistence type="predicted"/>
<keyword evidence="1" id="KW-0677">Repeat</keyword>
<sequence length="318" mass="36554">MKNKILLLLIIVPFIGFAQVNKLLRQAKRSNNSNEKIELLTQAIALEPKNWDAYFYRALAKNDMGDYGGAIVDYSKIIVEAPDADTYYNRGNSRFSIKDFTGAKEDYAKAYMLDDSFIDALYSLACVKFELGEYEEAIEDFNTVIKKVPNQPNTYILRAAAYRALENYEKAAQDYSTAIYIEPSADAFYNRGAFYMDIKYYQQANDDLNKAIRLNSNHAFAYFYRGASHLMLGKFTDAISDFNKSIAFDANDFDARLGLAIAYYKLKDVENAKTNFKRANNILSIPQDVNTIEHYSNTYWFQNQYYYFSNNIGLIAKL</sequence>
<dbReference type="InterPro" id="IPR050498">
    <property type="entry name" value="Ycf3"/>
</dbReference>
<dbReference type="PANTHER" id="PTHR44858">
    <property type="entry name" value="TETRATRICOPEPTIDE REPEAT PROTEIN 6"/>
    <property type="match status" value="1"/>
</dbReference>
<dbReference type="Proteomes" id="UP000760545">
    <property type="component" value="Unassembled WGS sequence"/>
</dbReference>
<dbReference type="Pfam" id="PF13414">
    <property type="entry name" value="TPR_11"/>
    <property type="match status" value="1"/>
</dbReference>
<dbReference type="RefSeq" id="WP_167918499.1">
    <property type="nucleotide sequence ID" value="NZ_JAAVJS010000016.1"/>
</dbReference>
<organism evidence="4 5">
    <name type="scientific">Tamlana crocina</name>
    <dbReference type="NCBI Taxonomy" id="393006"/>
    <lineage>
        <taxon>Bacteria</taxon>
        <taxon>Pseudomonadati</taxon>
        <taxon>Bacteroidota</taxon>
        <taxon>Flavobacteriia</taxon>
        <taxon>Flavobacteriales</taxon>
        <taxon>Flavobacteriaceae</taxon>
        <taxon>Tamlana</taxon>
    </lineage>
</organism>
<dbReference type="SMART" id="SM00028">
    <property type="entry name" value="TPR"/>
    <property type="match status" value="7"/>
</dbReference>
<evidence type="ECO:0000313" key="5">
    <source>
        <dbReference type="Proteomes" id="UP000760545"/>
    </source>
</evidence>
<dbReference type="PANTHER" id="PTHR44858:SF1">
    <property type="entry name" value="UDP-N-ACETYLGLUCOSAMINE--PEPTIDE N-ACETYLGLUCOSAMINYLTRANSFERASE SPINDLY-RELATED"/>
    <property type="match status" value="1"/>
</dbReference>
<evidence type="ECO:0000256" key="1">
    <source>
        <dbReference type="ARBA" id="ARBA00022737"/>
    </source>
</evidence>
<dbReference type="InterPro" id="IPR019734">
    <property type="entry name" value="TPR_rpt"/>
</dbReference>
<protein>
    <submittedName>
        <fullName evidence="4">Tetratricopeptide repeat protein</fullName>
    </submittedName>
</protein>
<gene>
    <name evidence="4" type="ORF">HC176_11675</name>
</gene>
<keyword evidence="2 3" id="KW-0802">TPR repeat</keyword>
<reference evidence="4 5" key="1">
    <citation type="submission" date="2020-03" db="EMBL/GenBank/DDBJ databases">
        <title>Tamlana sp. nov, isolated from XXX.</title>
        <authorList>
            <person name="Cao W.R."/>
        </authorList>
    </citation>
    <scope>NUCLEOTIDE SEQUENCE [LARGE SCALE GENOMIC DNA]</scope>
    <source>
        <strain evidence="4 5">HST1-43</strain>
    </source>
</reference>
<feature type="repeat" description="TPR" evidence="3">
    <location>
        <begin position="185"/>
        <end position="218"/>
    </location>
</feature>
<dbReference type="SUPFAM" id="SSF48452">
    <property type="entry name" value="TPR-like"/>
    <property type="match status" value="1"/>
</dbReference>
<dbReference type="EMBL" id="JAAVJS010000016">
    <property type="protein sequence ID" value="NJX16146.1"/>
    <property type="molecule type" value="Genomic_DNA"/>
</dbReference>
<evidence type="ECO:0000256" key="3">
    <source>
        <dbReference type="PROSITE-ProRule" id="PRU00339"/>
    </source>
</evidence>
<dbReference type="PROSITE" id="PS50005">
    <property type="entry name" value="TPR"/>
    <property type="match status" value="4"/>
</dbReference>
<dbReference type="Gene3D" id="1.25.40.10">
    <property type="entry name" value="Tetratricopeptide repeat domain"/>
    <property type="match status" value="2"/>
</dbReference>
<feature type="repeat" description="TPR" evidence="3">
    <location>
        <begin position="84"/>
        <end position="117"/>
    </location>
</feature>
<feature type="repeat" description="TPR" evidence="3">
    <location>
        <begin position="219"/>
        <end position="252"/>
    </location>
</feature>
<keyword evidence="5" id="KW-1185">Reference proteome</keyword>
<dbReference type="InterPro" id="IPR011990">
    <property type="entry name" value="TPR-like_helical_dom_sf"/>
</dbReference>
<accession>A0ABX1DFW3</accession>
<evidence type="ECO:0000313" key="4">
    <source>
        <dbReference type="EMBL" id="NJX16146.1"/>
    </source>
</evidence>
<dbReference type="Pfam" id="PF13174">
    <property type="entry name" value="TPR_6"/>
    <property type="match status" value="1"/>
</dbReference>
<feature type="repeat" description="TPR" evidence="3">
    <location>
        <begin position="118"/>
        <end position="151"/>
    </location>
</feature>
<dbReference type="Pfam" id="PF13432">
    <property type="entry name" value="TPR_16"/>
    <property type="match status" value="2"/>
</dbReference>
<name>A0ABX1DFW3_9FLAO</name>